<proteinExistence type="predicted"/>
<name>A0AAE4SZY0_9CORY</name>
<dbReference type="AlphaFoldDB" id="A0AAE4SZY0"/>
<comment type="caution">
    <text evidence="2">The sequence shown here is derived from an EMBL/GenBank/DDBJ whole genome shotgun (WGS) entry which is preliminary data.</text>
</comment>
<dbReference type="EMBL" id="JAVBIB010000027">
    <property type="protein sequence ID" value="MDV2420427.1"/>
    <property type="molecule type" value="Genomic_DNA"/>
</dbReference>
<accession>A0AAE4SZY0</accession>
<keyword evidence="1" id="KW-0472">Membrane</keyword>
<reference evidence="2" key="1">
    <citation type="submission" date="2023-08" db="EMBL/GenBank/DDBJ databases">
        <title>Genomic characterization of the C. tuberculostearicum species complex, a ubiquitous member of the human skin microbiome.</title>
        <authorList>
            <person name="Ahmed N."/>
            <person name="Deming C."/>
            <person name="Conlan S."/>
            <person name="Segre J."/>
        </authorList>
    </citation>
    <scope>NUCLEOTIDE SEQUENCE</scope>
    <source>
        <strain evidence="2">CTNIH22</strain>
    </source>
</reference>
<keyword evidence="1" id="KW-1133">Transmembrane helix</keyword>
<protein>
    <submittedName>
        <fullName evidence="2">Uncharacterized protein</fullName>
    </submittedName>
</protein>
<evidence type="ECO:0000313" key="3">
    <source>
        <dbReference type="Proteomes" id="UP001185706"/>
    </source>
</evidence>
<keyword evidence="1" id="KW-0812">Transmembrane</keyword>
<evidence type="ECO:0000256" key="1">
    <source>
        <dbReference type="SAM" id="Phobius"/>
    </source>
</evidence>
<dbReference type="RefSeq" id="WP_316993886.1">
    <property type="nucleotide sequence ID" value="NZ_JAVBIB010000027.1"/>
</dbReference>
<evidence type="ECO:0000313" key="2">
    <source>
        <dbReference type="EMBL" id="MDV2420427.1"/>
    </source>
</evidence>
<dbReference type="Proteomes" id="UP001185706">
    <property type="component" value="Unassembled WGS sequence"/>
</dbReference>
<sequence length="78" mass="7948">MNRALWPVLLAGISGLIMLSAGGFLFSAGMSASDAGAGQQSGNGVIPLLLVGTGTVLLILAFIFSGPLFEKKTPVDDR</sequence>
<feature type="transmembrane region" description="Helical" evidence="1">
    <location>
        <begin position="45"/>
        <end position="69"/>
    </location>
</feature>
<organism evidence="2 3">
    <name type="scientific">Corynebacterium tuberculostearicum</name>
    <dbReference type="NCBI Taxonomy" id="38304"/>
    <lineage>
        <taxon>Bacteria</taxon>
        <taxon>Bacillati</taxon>
        <taxon>Actinomycetota</taxon>
        <taxon>Actinomycetes</taxon>
        <taxon>Mycobacteriales</taxon>
        <taxon>Corynebacteriaceae</taxon>
        <taxon>Corynebacterium</taxon>
    </lineage>
</organism>
<gene>
    <name evidence="2" type="ORF">RAE03_11740</name>
</gene>